<organism evidence="11 12">
    <name type="scientific">Plectus sambesii</name>
    <dbReference type="NCBI Taxonomy" id="2011161"/>
    <lineage>
        <taxon>Eukaryota</taxon>
        <taxon>Metazoa</taxon>
        <taxon>Ecdysozoa</taxon>
        <taxon>Nematoda</taxon>
        <taxon>Chromadorea</taxon>
        <taxon>Plectida</taxon>
        <taxon>Plectina</taxon>
        <taxon>Plectoidea</taxon>
        <taxon>Plectidae</taxon>
        <taxon>Plectus</taxon>
    </lineage>
</organism>
<proteinExistence type="inferred from homology"/>
<dbReference type="FunFam" id="1.50.40.10:FF:000146">
    <property type="entry name" value="Uncharacterized protein, isoform B"/>
    <property type="match status" value="1"/>
</dbReference>
<feature type="repeat" description="Solcar" evidence="9">
    <location>
        <begin position="234"/>
        <end position="316"/>
    </location>
</feature>
<evidence type="ECO:0000313" key="11">
    <source>
        <dbReference type="Proteomes" id="UP000887566"/>
    </source>
</evidence>
<evidence type="ECO:0000313" key="12">
    <source>
        <dbReference type="WBParaSite" id="PSAMB.scaffold92size81367.g1788.t1"/>
    </source>
</evidence>
<evidence type="ECO:0000256" key="5">
    <source>
        <dbReference type="ARBA" id="ARBA00022737"/>
    </source>
</evidence>
<dbReference type="Proteomes" id="UP000887566">
    <property type="component" value="Unplaced"/>
</dbReference>
<name>A0A914XS63_9BILA</name>
<dbReference type="PANTHER" id="PTHR45624">
    <property type="entry name" value="MITOCHONDRIAL BASIC AMINO ACIDS TRANSPORTER-RELATED"/>
    <property type="match status" value="1"/>
</dbReference>
<feature type="repeat" description="Solcar" evidence="9">
    <location>
        <begin position="127"/>
        <end position="223"/>
    </location>
</feature>
<dbReference type="PROSITE" id="PS50920">
    <property type="entry name" value="SOLCAR"/>
    <property type="match status" value="3"/>
</dbReference>
<sequence length="323" mass="35140">MPLTTETILDADDALTPSITAHQSAHSHFRDGLIDLAAGTAGGIANVYTGQPLDTVKVKMQTFPHLYQSSVKCFTETFRADGIRGLYAGTLPALVANVAENAILFTAYGYCQKGVVRARGKESVSQLSPVENATAGGMAAFFAALALCPTELVKCRLQAVREMRHISGEVTTEANRVTPWSLCRQIFREEGVRGFGRGMMPTMAREIPGYFFFFGGYETCRYLLTPVGKTKDDIGLLRTAVSGSVGGMALWTSIFPADVIKSRMQIQGKGSLVATFLQILREEGVRALYKGLTPTLVRTCLSSGCLFISYEYTKKFLHAFSNP</sequence>
<evidence type="ECO:0000256" key="6">
    <source>
        <dbReference type="ARBA" id="ARBA00022989"/>
    </source>
</evidence>
<keyword evidence="3 10" id="KW-0813">Transport</keyword>
<keyword evidence="7" id="KW-0496">Mitochondrion</keyword>
<keyword evidence="11" id="KW-1185">Reference proteome</keyword>
<dbReference type="AlphaFoldDB" id="A0A914XS63"/>
<evidence type="ECO:0000256" key="8">
    <source>
        <dbReference type="ARBA" id="ARBA00023136"/>
    </source>
</evidence>
<evidence type="ECO:0000256" key="9">
    <source>
        <dbReference type="PROSITE-ProRule" id="PRU00282"/>
    </source>
</evidence>
<keyword evidence="4 9" id="KW-0812">Transmembrane</keyword>
<accession>A0A914XS63</accession>
<comment type="subcellular location">
    <subcellularLocation>
        <location evidence="1">Mitochondrion membrane</location>
        <topology evidence="1">Multi-pass membrane protein</topology>
    </subcellularLocation>
</comment>
<dbReference type="WBParaSite" id="PSAMB.scaffold92size81367.g1788.t1">
    <property type="protein sequence ID" value="PSAMB.scaffold92size81367.g1788.t1"/>
    <property type="gene ID" value="PSAMB.scaffold92size81367.g1788"/>
</dbReference>
<protein>
    <submittedName>
        <fullName evidence="12">Mitochondrial ornithine transporter 1</fullName>
    </submittedName>
</protein>
<evidence type="ECO:0000256" key="10">
    <source>
        <dbReference type="RuleBase" id="RU000488"/>
    </source>
</evidence>
<dbReference type="PANTHER" id="PTHR45624:SF12">
    <property type="entry name" value="MITOCHONDRIAL ORNITHINE TRANSPORTER 1"/>
    <property type="match status" value="1"/>
</dbReference>
<dbReference type="GO" id="GO:1990575">
    <property type="term" value="P:mitochondrial L-ornithine transmembrane transport"/>
    <property type="evidence" value="ECO:0007669"/>
    <property type="project" value="TreeGrafter"/>
</dbReference>
<keyword evidence="5" id="KW-0677">Repeat</keyword>
<comment type="similarity">
    <text evidence="2 10">Belongs to the mitochondrial carrier (TC 2.A.29) family.</text>
</comment>
<dbReference type="SUPFAM" id="SSF103506">
    <property type="entry name" value="Mitochondrial carrier"/>
    <property type="match status" value="1"/>
</dbReference>
<evidence type="ECO:0000256" key="7">
    <source>
        <dbReference type="ARBA" id="ARBA00023128"/>
    </source>
</evidence>
<dbReference type="InterPro" id="IPR050567">
    <property type="entry name" value="Mitochondrial_Carrier"/>
</dbReference>
<dbReference type="GO" id="GO:0031966">
    <property type="term" value="C:mitochondrial membrane"/>
    <property type="evidence" value="ECO:0007669"/>
    <property type="project" value="UniProtKB-SubCell"/>
</dbReference>
<dbReference type="Pfam" id="PF00153">
    <property type="entry name" value="Mito_carr"/>
    <property type="match status" value="3"/>
</dbReference>
<reference evidence="12" key="1">
    <citation type="submission" date="2022-11" db="UniProtKB">
        <authorList>
            <consortium name="WormBaseParasite"/>
        </authorList>
    </citation>
    <scope>IDENTIFICATION</scope>
</reference>
<dbReference type="InterPro" id="IPR018108">
    <property type="entry name" value="MCP_transmembrane"/>
</dbReference>
<evidence type="ECO:0000256" key="3">
    <source>
        <dbReference type="ARBA" id="ARBA00022448"/>
    </source>
</evidence>
<evidence type="ECO:0000256" key="2">
    <source>
        <dbReference type="ARBA" id="ARBA00006375"/>
    </source>
</evidence>
<dbReference type="InterPro" id="IPR023395">
    <property type="entry name" value="MCP_dom_sf"/>
</dbReference>
<keyword evidence="8 9" id="KW-0472">Membrane</keyword>
<keyword evidence="6" id="KW-1133">Transmembrane helix</keyword>
<evidence type="ECO:0000256" key="1">
    <source>
        <dbReference type="ARBA" id="ARBA00004225"/>
    </source>
</evidence>
<dbReference type="Gene3D" id="1.50.40.10">
    <property type="entry name" value="Mitochondrial carrier domain"/>
    <property type="match status" value="1"/>
</dbReference>
<dbReference type="GO" id="GO:0000064">
    <property type="term" value="F:L-ornithine transmembrane transporter activity"/>
    <property type="evidence" value="ECO:0007669"/>
    <property type="project" value="TreeGrafter"/>
</dbReference>
<evidence type="ECO:0000256" key="4">
    <source>
        <dbReference type="ARBA" id="ARBA00022692"/>
    </source>
</evidence>
<feature type="repeat" description="Solcar" evidence="9">
    <location>
        <begin position="30"/>
        <end position="114"/>
    </location>
</feature>